<dbReference type="GeneID" id="93480093"/>
<dbReference type="AlphaFoldDB" id="A0ABD8B251"/>
<gene>
    <name evidence="1" type="ORF">V6668_31470</name>
</gene>
<dbReference type="RefSeq" id="WP_176872951.1">
    <property type="nucleotide sequence ID" value="NZ_CP145893.1"/>
</dbReference>
<dbReference type="EMBL" id="CP145893">
    <property type="protein sequence ID" value="WWP23913.1"/>
    <property type="molecule type" value="Genomic_DNA"/>
</dbReference>
<geneLocation type="plasmid" evidence="1 2">
    <name>pY5S7-1</name>
</geneLocation>
<protein>
    <submittedName>
        <fullName evidence="1">Uncharacterized protein</fullName>
    </submittedName>
</protein>
<evidence type="ECO:0000313" key="2">
    <source>
        <dbReference type="Proteomes" id="UP001364764"/>
    </source>
</evidence>
<keyword evidence="1" id="KW-0614">Plasmid</keyword>
<dbReference type="Proteomes" id="UP001364764">
    <property type="component" value="Plasmid pY5S7-1"/>
</dbReference>
<sequence>MKKGIEVNGTVFANQGDVDNDEFLDKFIAFIESNGWGFGGGSKQIDEDGNDI</sequence>
<name>A0ABD8B251_PAEAM</name>
<reference evidence="1 2" key="1">
    <citation type="submission" date="2024-02" db="EMBL/GenBank/DDBJ databases">
        <title>Complete sequences of two Paenibacillus sp. strains and one Lysinibacillus strain isolated from the environment on STAA medium highlight biotechnological potential.</title>
        <authorList>
            <person name="Attere S.A."/>
            <person name="Piche L.C."/>
            <person name="Intertaglia L."/>
            <person name="Lami R."/>
            <person name="Charette S.J."/>
            <person name="Vincent A.T."/>
        </authorList>
    </citation>
    <scope>NUCLEOTIDE SEQUENCE [LARGE SCALE GENOMIC DNA]</scope>
    <source>
        <strain evidence="1 2">Y5S-7</strain>
        <plasmid evidence="1 2">pY5S7-1</plasmid>
    </source>
</reference>
<evidence type="ECO:0000313" key="1">
    <source>
        <dbReference type="EMBL" id="WWP23913.1"/>
    </source>
</evidence>
<accession>A0ABD8B251</accession>
<proteinExistence type="predicted"/>
<organism evidence="1 2">
    <name type="scientific">Paenibacillus amylolyticus</name>
    <dbReference type="NCBI Taxonomy" id="1451"/>
    <lineage>
        <taxon>Bacteria</taxon>
        <taxon>Bacillati</taxon>
        <taxon>Bacillota</taxon>
        <taxon>Bacilli</taxon>
        <taxon>Bacillales</taxon>
        <taxon>Paenibacillaceae</taxon>
        <taxon>Paenibacillus</taxon>
    </lineage>
</organism>